<dbReference type="RefSeq" id="WP_144348895.1">
    <property type="nucleotide sequence ID" value="NZ_CP036259.1"/>
</dbReference>
<keyword evidence="1" id="KW-0472">Membrane</keyword>
<dbReference type="KEGG" id="sted:SPTER_04890"/>
<reference evidence="2 3" key="1">
    <citation type="submission" date="2019-02" db="EMBL/GenBank/DDBJ databases">
        <title>Closed genome of Sporomusa termitida DSM 4440.</title>
        <authorList>
            <person name="Poehlein A."/>
            <person name="Daniel R."/>
        </authorList>
    </citation>
    <scope>NUCLEOTIDE SEQUENCE [LARGE SCALE GENOMIC DNA]</scope>
    <source>
        <strain evidence="2 3">DSM 4440</strain>
    </source>
</reference>
<evidence type="ECO:0000313" key="2">
    <source>
        <dbReference type="EMBL" id="QDR79219.1"/>
    </source>
</evidence>
<feature type="transmembrane region" description="Helical" evidence="1">
    <location>
        <begin position="184"/>
        <end position="206"/>
    </location>
</feature>
<feature type="transmembrane region" description="Helical" evidence="1">
    <location>
        <begin position="154"/>
        <end position="178"/>
    </location>
</feature>
<proteinExistence type="predicted"/>
<feature type="transmembrane region" description="Helical" evidence="1">
    <location>
        <begin position="39"/>
        <end position="61"/>
    </location>
</feature>
<dbReference type="Pfam" id="PF03596">
    <property type="entry name" value="Cad"/>
    <property type="match status" value="2"/>
</dbReference>
<protein>
    <submittedName>
        <fullName evidence="2">Cad: cadmium resistance transporter family protein</fullName>
    </submittedName>
</protein>
<sequence length="255" mass="27749">MESAIVTAFVAFVSTNIDDIFVLMLFYSQIGGQLKKCHIIAGQYLGITILLIVSVLGSLGLNIVPPQYTGLLGMIPILLGIKQWSGYRQEKKAAANSTKGSKAEVQSETGSDPIAEHFMFDNAANETEHVMDDRPEIEAQVPKKTKIKAALSKLINPAVLNVSLVTVANGADNIGIYIPLFTRLSTVELIITIIIFLLLIAVWCFIGEQLTNFPGIKDTIQKYKNLVVPVVFIGIGIFILVESGALSFLTLNLLK</sequence>
<keyword evidence="1" id="KW-1133">Transmembrane helix</keyword>
<keyword evidence="1" id="KW-0812">Transmembrane</keyword>
<dbReference type="AlphaFoldDB" id="A0A517DPC9"/>
<accession>A0A517DPC9</accession>
<dbReference type="EMBL" id="CP036259">
    <property type="protein sequence ID" value="QDR79219.1"/>
    <property type="molecule type" value="Genomic_DNA"/>
</dbReference>
<gene>
    <name evidence="2" type="ORF">SPTER_04890</name>
</gene>
<name>A0A517DPC9_9FIRM</name>
<dbReference type="InterPro" id="IPR004676">
    <property type="entry name" value="Cd-R_transporter"/>
</dbReference>
<organism evidence="2 3">
    <name type="scientific">Sporomusa termitida</name>
    <dbReference type="NCBI Taxonomy" id="2377"/>
    <lineage>
        <taxon>Bacteria</taxon>
        <taxon>Bacillati</taxon>
        <taxon>Bacillota</taxon>
        <taxon>Negativicutes</taxon>
        <taxon>Selenomonadales</taxon>
        <taxon>Sporomusaceae</taxon>
        <taxon>Sporomusa</taxon>
    </lineage>
</organism>
<keyword evidence="3" id="KW-1185">Reference proteome</keyword>
<feature type="transmembrane region" description="Helical" evidence="1">
    <location>
        <begin position="6"/>
        <end position="27"/>
    </location>
</feature>
<dbReference type="Proteomes" id="UP000320776">
    <property type="component" value="Chromosome"/>
</dbReference>
<feature type="transmembrane region" description="Helical" evidence="1">
    <location>
        <begin position="226"/>
        <end position="249"/>
    </location>
</feature>
<evidence type="ECO:0000313" key="3">
    <source>
        <dbReference type="Proteomes" id="UP000320776"/>
    </source>
</evidence>
<evidence type="ECO:0000256" key="1">
    <source>
        <dbReference type="SAM" id="Phobius"/>
    </source>
</evidence>
<dbReference type="OrthoDB" id="7995400at2"/>